<feature type="transmembrane region" description="Helical" evidence="1">
    <location>
        <begin position="292"/>
        <end position="309"/>
    </location>
</feature>
<feature type="transmembrane region" description="Helical" evidence="1">
    <location>
        <begin position="231"/>
        <end position="251"/>
    </location>
</feature>
<comment type="caution">
    <text evidence="2">The sequence shown here is derived from an EMBL/GenBank/DDBJ whole genome shotgun (WGS) entry which is preliminary data.</text>
</comment>
<keyword evidence="1" id="KW-0472">Membrane</keyword>
<gene>
    <name evidence="2" type="ORF">HBH26_04040</name>
</gene>
<evidence type="ECO:0000256" key="1">
    <source>
        <dbReference type="SAM" id="Phobius"/>
    </source>
</evidence>
<dbReference type="Proteomes" id="UP000732399">
    <property type="component" value="Unassembled WGS sequence"/>
</dbReference>
<organism evidence="2 3">
    <name type="scientific">Sphingomonas corticis</name>
    <dbReference type="NCBI Taxonomy" id="2722791"/>
    <lineage>
        <taxon>Bacteria</taxon>
        <taxon>Pseudomonadati</taxon>
        <taxon>Pseudomonadota</taxon>
        <taxon>Alphaproteobacteria</taxon>
        <taxon>Sphingomonadales</taxon>
        <taxon>Sphingomonadaceae</taxon>
        <taxon>Sphingomonas</taxon>
    </lineage>
</organism>
<sequence>MTPARAARRDTLAALLLAAVLGLAWTARDWNALSALRLPDTDDAVRLQQVRDWLHGQGFADVAQHRLGLGLGLGRGLEMHWSRLADLLAAALILAATPLLGAPAATILAVVLAPLLLFAAALVLVASIARALRVDGATAAIVAALGYPATTLFVPGRIDHHGLQMVLLLVLVRAAVATGAEWRWGLAGGLASAAALAVGIETAPLLAIGAAAIALGWVIDGTAARPRLAGYAAGLSAGLLLAAGALRTGGWTYPACDGFTREMWRGAQVAAAVPLLLALLDRPLATARRRAAAAAAAALAAGVVAALVSPDCLRPYGRVDPLLARVWLAQVAEAQPLLQASAADAIGYAGVLLAGLLAAAILAWRRRRAPWWTMVALLATALALTLVQLRGAYAGALLAAPALAAAIAAARRRGAAPTAAAWLLSAGLAYALAGRLVERSGAPSSAATGCDAASARAAAGLPPGVLIAPVDVGARALLDTPHRVLAAPYHRNGAGNLLALRVFHAPAARAPDLTALPAPVYVLWCGTPRAALGSAVAPGSLAAALARGAPPSWLVPVARGDAAVYRLDRLAADRHNRLRTRPVRP</sequence>
<feature type="transmembrane region" description="Helical" evidence="1">
    <location>
        <begin position="263"/>
        <end position="280"/>
    </location>
</feature>
<keyword evidence="1" id="KW-1133">Transmembrane helix</keyword>
<feature type="transmembrane region" description="Helical" evidence="1">
    <location>
        <begin position="345"/>
        <end position="364"/>
    </location>
</feature>
<proteinExistence type="predicted"/>
<feature type="transmembrane region" description="Helical" evidence="1">
    <location>
        <begin position="136"/>
        <end position="154"/>
    </location>
</feature>
<dbReference type="EMBL" id="JAAVJH010000002">
    <property type="protein sequence ID" value="NJR77787.1"/>
    <property type="molecule type" value="Genomic_DNA"/>
</dbReference>
<feature type="transmembrane region" description="Helical" evidence="1">
    <location>
        <begin position="190"/>
        <end position="219"/>
    </location>
</feature>
<reference evidence="2 3" key="1">
    <citation type="submission" date="2020-03" db="EMBL/GenBank/DDBJ databases">
        <authorList>
            <person name="Wang L."/>
            <person name="He N."/>
            <person name="Li Y."/>
            <person name="Fang Y."/>
            <person name="Zhang F."/>
        </authorList>
    </citation>
    <scope>NUCLEOTIDE SEQUENCE [LARGE SCALE GENOMIC DNA]</scope>
    <source>
        <strain evidence="2 3">36D10-4-7</strain>
    </source>
</reference>
<evidence type="ECO:0000313" key="3">
    <source>
        <dbReference type="Proteomes" id="UP000732399"/>
    </source>
</evidence>
<keyword evidence="1" id="KW-0812">Transmembrane</keyword>
<accession>A0ABX1CIG8</accession>
<feature type="transmembrane region" description="Helical" evidence="1">
    <location>
        <begin position="107"/>
        <end position="130"/>
    </location>
</feature>
<evidence type="ECO:0000313" key="2">
    <source>
        <dbReference type="EMBL" id="NJR77787.1"/>
    </source>
</evidence>
<feature type="transmembrane region" description="Helical" evidence="1">
    <location>
        <begin position="371"/>
        <end position="387"/>
    </location>
</feature>
<name>A0ABX1CIG8_9SPHN</name>
<protein>
    <recommendedName>
        <fullName evidence="4">Glycosyltransferase RgtA/B/C/D-like domain-containing protein</fullName>
    </recommendedName>
</protein>
<dbReference type="RefSeq" id="WP_168133312.1">
    <property type="nucleotide sequence ID" value="NZ_JAAVJH010000002.1"/>
</dbReference>
<evidence type="ECO:0008006" key="4">
    <source>
        <dbReference type="Google" id="ProtNLM"/>
    </source>
</evidence>
<keyword evidence="3" id="KW-1185">Reference proteome</keyword>